<reference key="2">
    <citation type="submission" date="2011-04" db="EMBL/GenBank/DDBJ databases">
        <title>Complete sequence of chromosome of Haliscomenobacter hydrossis DSM 1100.</title>
        <authorList>
            <consortium name="US DOE Joint Genome Institute (JGI-PGF)"/>
            <person name="Lucas S."/>
            <person name="Han J."/>
            <person name="Lapidus A."/>
            <person name="Bruce D."/>
            <person name="Goodwin L."/>
            <person name="Pitluck S."/>
            <person name="Peters L."/>
            <person name="Kyrpides N."/>
            <person name="Mavromatis K."/>
            <person name="Ivanova N."/>
            <person name="Ovchinnikova G."/>
            <person name="Pagani I."/>
            <person name="Daligault H."/>
            <person name="Detter J.C."/>
            <person name="Han C."/>
            <person name="Land M."/>
            <person name="Hauser L."/>
            <person name="Markowitz V."/>
            <person name="Cheng J.-F."/>
            <person name="Hugenholtz P."/>
            <person name="Woyke T."/>
            <person name="Wu D."/>
            <person name="Verbarg S."/>
            <person name="Frueling A."/>
            <person name="Brambilla E."/>
            <person name="Klenk H.-P."/>
            <person name="Eisen J.A."/>
        </authorList>
    </citation>
    <scope>NUCLEOTIDE SEQUENCE</scope>
    <source>
        <strain>DSM 1100</strain>
    </source>
</reference>
<evidence type="ECO:0000256" key="6">
    <source>
        <dbReference type="ARBA" id="ARBA00023136"/>
    </source>
</evidence>
<organism evidence="8 9">
    <name type="scientific">Haliscomenobacter hydrossis (strain ATCC 27775 / DSM 1100 / LMG 10767 / O)</name>
    <dbReference type="NCBI Taxonomy" id="760192"/>
    <lineage>
        <taxon>Bacteria</taxon>
        <taxon>Pseudomonadati</taxon>
        <taxon>Bacteroidota</taxon>
        <taxon>Saprospiria</taxon>
        <taxon>Saprospirales</taxon>
        <taxon>Haliscomenobacteraceae</taxon>
        <taxon>Haliscomenobacter</taxon>
    </lineage>
</organism>
<evidence type="ECO:0000256" key="3">
    <source>
        <dbReference type="ARBA" id="ARBA00022475"/>
    </source>
</evidence>
<evidence type="ECO:0000256" key="5">
    <source>
        <dbReference type="ARBA" id="ARBA00022989"/>
    </source>
</evidence>
<comment type="subcellular location">
    <subcellularLocation>
        <location evidence="1">Cell membrane</location>
        <topology evidence="1">Multi-pass membrane protein</topology>
    </subcellularLocation>
</comment>
<evidence type="ECO:0000256" key="2">
    <source>
        <dbReference type="ARBA" id="ARBA00022448"/>
    </source>
</evidence>
<keyword evidence="9" id="KW-1185">Reference proteome</keyword>
<dbReference type="RefSeq" id="WP_013763878.1">
    <property type="nucleotide sequence ID" value="NC_015510.1"/>
</dbReference>
<dbReference type="OrthoDB" id="9783013at2"/>
<dbReference type="InterPro" id="IPR004740">
    <property type="entry name" value="Nuc_H_symport"/>
</dbReference>
<dbReference type="SUPFAM" id="SSF103473">
    <property type="entry name" value="MFS general substrate transporter"/>
    <property type="match status" value="1"/>
</dbReference>
<feature type="transmembrane region" description="Helical" evidence="7">
    <location>
        <begin position="212"/>
        <end position="230"/>
    </location>
</feature>
<feature type="transmembrane region" description="Helical" evidence="7">
    <location>
        <begin position="101"/>
        <end position="120"/>
    </location>
</feature>
<keyword evidence="6 7" id="KW-0472">Membrane</keyword>
<feature type="transmembrane region" description="Helical" evidence="7">
    <location>
        <begin position="7"/>
        <end position="25"/>
    </location>
</feature>
<dbReference type="KEGG" id="hhy:Halhy_1430"/>
<accession>F4KXB6</accession>
<dbReference type="Gene3D" id="1.20.1250.20">
    <property type="entry name" value="MFS general substrate transporter like domains"/>
    <property type="match status" value="2"/>
</dbReference>
<keyword evidence="5 7" id="KW-1133">Transmembrane helix</keyword>
<feature type="transmembrane region" description="Helical" evidence="7">
    <location>
        <begin position="163"/>
        <end position="180"/>
    </location>
</feature>
<feature type="transmembrane region" description="Helical" evidence="7">
    <location>
        <begin position="275"/>
        <end position="293"/>
    </location>
</feature>
<feature type="transmembrane region" description="Helical" evidence="7">
    <location>
        <begin position="372"/>
        <end position="393"/>
    </location>
</feature>
<dbReference type="eggNOG" id="COG2814">
    <property type="taxonomic scope" value="Bacteria"/>
</dbReference>
<evidence type="ECO:0000256" key="7">
    <source>
        <dbReference type="SAM" id="Phobius"/>
    </source>
</evidence>
<evidence type="ECO:0000313" key="9">
    <source>
        <dbReference type="Proteomes" id="UP000008461"/>
    </source>
</evidence>
<gene>
    <name evidence="8" type="ordered locus">Halhy_1430</name>
</gene>
<feature type="transmembrane region" description="Helical" evidence="7">
    <location>
        <begin position="45"/>
        <end position="64"/>
    </location>
</feature>
<proteinExistence type="predicted"/>
<dbReference type="GO" id="GO:0015212">
    <property type="term" value="F:cytidine transmembrane transporter activity"/>
    <property type="evidence" value="ECO:0007669"/>
    <property type="project" value="TreeGrafter"/>
</dbReference>
<dbReference type="Proteomes" id="UP000008461">
    <property type="component" value="Chromosome"/>
</dbReference>
<dbReference type="EMBL" id="CP002691">
    <property type="protein sequence ID" value="AEE49324.1"/>
    <property type="molecule type" value="Genomic_DNA"/>
</dbReference>
<dbReference type="CDD" id="cd06177">
    <property type="entry name" value="MFS_NHS"/>
    <property type="match status" value="1"/>
</dbReference>
<evidence type="ECO:0000256" key="1">
    <source>
        <dbReference type="ARBA" id="ARBA00004651"/>
    </source>
</evidence>
<feature type="transmembrane region" description="Helical" evidence="7">
    <location>
        <begin position="132"/>
        <end position="151"/>
    </location>
</feature>
<dbReference type="InterPro" id="IPR036259">
    <property type="entry name" value="MFS_trans_sf"/>
</dbReference>
<protein>
    <submittedName>
        <fullName evidence="8">Nucleoside:H symporter</fullName>
    </submittedName>
</protein>
<keyword evidence="4 7" id="KW-0812">Transmembrane</keyword>
<keyword evidence="3" id="KW-1003">Cell membrane</keyword>
<feature type="transmembrane region" description="Helical" evidence="7">
    <location>
        <begin position="73"/>
        <end position="89"/>
    </location>
</feature>
<feature type="transmembrane region" description="Helical" evidence="7">
    <location>
        <begin position="299"/>
        <end position="318"/>
    </location>
</feature>
<dbReference type="PANTHER" id="PTHR23522:SF4">
    <property type="entry name" value="NUCLEOSIDE PERMEASE NUPG-RELATED"/>
    <property type="match status" value="1"/>
</dbReference>
<dbReference type="STRING" id="760192.Halhy_1430"/>
<dbReference type="Pfam" id="PF03825">
    <property type="entry name" value="Nuc_H_symport"/>
    <property type="match status" value="1"/>
</dbReference>
<evidence type="ECO:0000256" key="4">
    <source>
        <dbReference type="ARBA" id="ARBA00022692"/>
    </source>
</evidence>
<evidence type="ECO:0000313" key="8">
    <source>
        <dbReference type="EMBL" id="AEE49324.1"/>
    </source>
</evidence>
<dbReference type="GO" id="GO:0005886">
    <property type="term" value="C:plasma membrane"/>
    <property type="evidence" value="ECO:0007669"/>
    <property type="project" value="UniProtKB-SubCell"/>
</dbReference>
<feature type="transmembrane region" description="Helical" evidence="7">
    <location>
        <begin position="339"/>
        <end position="360"/>
    </location>
</feature>
<dbReference type="AlphaFoldDB" id="F4KXB6"/>
<dbReference type="HOGENOM" id="CLU_013133_1_2_10"/>
<reference evidence="8 9" key="1">
    <citation type="journal article" date="2011" name="Stand. Genomic Sci.">
        <title>Complete genome sequence of Haliscomenobacter hydrossis type strain (O).</title>
        <authorList>
            <consortium name="US DOE Joint Genome Institute (JGI-PGF)"/>
            <person name="Daligault H."/>
            <person name="Lapidus A."/>
            <person name="Zeytun A."/>
            <person name="Nolan M."/>
            <person name="Lucas S."/>
            <person name="Del Rio T.G."/>
            <person name="Tice H."/>
            <person name="Cheng J.F."/>
            <person name="Tapia R."/>
            <person name="Han C."/>
            <person name="Goodwin L."/>
            <person name="Pitluck S."/>
            <person name="Liolios K."/>
            <person name="Pagani I."/>
            <person name="Ivanova N."/>
            <person name="Huntemann M."/>
            <person name="Mavromatis K."/>
            <person name="Mikhailova N."/>
            <person name="Pati A."/>
            <person name="Chen A."/>
            <person name="Palaniappan K."/>
            <person name="Land M."/>
            <person name="Hauser L."/>
            <person name="Brambilla E.M."/>
            <person name="Rohde M."/>
            <person name="Verbarg S."/>
            <person name="Goker M."/>
            <person name="Bristow J."/>
            <person name="Eisen J.A."/>
            <person name="Markowitz V."/>
            <person name="Hugenholtz P."/>
            <person name="Kyrpides N.C."/>
            <person name="Klenk H.P."/>
            <person name="Woyke T."/>
        </authorList>
    </citation>
    <scope>NUCLEOTIDE SEQUENCE [LARGE SCALE GENOMIC DNA]</scope>
    <source>
        <strain evidence="9">ATCC 27775 / DSM 1100 / LMG 10767 / O</strain>
    </source>
</reference>
<dbReference type="PANTHER" id="PTHR23522">
    <property type="entry name" value="BLL5896 PROTEIN"/>
    <property type="match status" value="1"/>
</dbReference>
<dbReference type="GO" id="GO:0015213">
    <property type="term" value="F:uridine transmembrane transporter activity"/>
    <property type="evidence" value="ECO:0007669"/>
    <property type="project" value="TreeGrafter"/>
</dbReference>
<name>F4KXB6_HALH1</name>
<keyword evidence="2" id="KW-0813">Transport</keyword>
<feature type="transmembrane region" description="Helical" evidence="7">
    <location>
        <begin position="250"/>
        <end position="268"/>
    </location>
</feature>
<sequence>MSTNTRFQLMVMMFLEFLIWGSWYVTMGTYLGTNLQATGVQIGLAYQTVSIGAIIAPFFIGLIADRFFPAQRILGVLHLLGAVVLYLLGQQTTFTNFYPLILIYMLLYMPTLALVNAVAFKQMSDTAKEFPPVRVLGTIGWIVVGNVIAYLALEKSQSLDKTFLMGAGTSAILGVYSFFLPNTPPPKSKDEKISVRDILGLEALGMLKNPSYLIFFIGSILVCIPLSFYYNFANPFLNEAGMVGAAGKMSWGQISEIGFMLVLPVALVRYGIKKILLVGMLAWMLRYVCFAYGDAGANYWMLILGIILHGVCYDFFFVTGQIYTEQQAGVRFKSSAQGMITLATYGIGMFIGSYISGYVVDMYNDNGVHNWTSIWMVPAGLALVILLGFAFFFKSEKK</sequence>